<evidence type="ECO:0000256" key="15">
    <source>
        <dbReference type="ARBA" id="ARBA00023128"/>
    </source>
</evidence>
<dbReference type="Pfam" id="PF00361">
    <property type="entry name" value="Proton_antipo_M"/>
    <property type="match status" value="1"/>
</dbReference>
<feature type="transmembrane region" description="Helical" evidence="18">
    <location>
        <begin position="12"/>
        <end position="31"/>
    </location>
</feature>
<reference evidence="20" key="1">
    <citation type="submission" date="2019-03" db="EMBL/GenBank/DDBJ databases">
        <authorList>
            <person name="Li X."/>
        </authorList>
    </citation>
    <scope>NUCLEOTIDE SEQUENCE</scope>
</reference>
<evidence type="ECO:0000256" key="18">
    <source>
        <dbReference type="RuleBase" id="RU003403"/>
    </source>
</evidence>
<evidence type="ECO:0000256" key="8">
    <source>
        <dbReference type="ARBA" id="ARBA00022692"/>
    </source>
</evidence>
<comment type="catalytic activity">
    <reaction evidence="17 18">
        <text>a ubiquinone + NADH + 5 H(+)(in) = a ubiquinol + NAD(+) + 4 H(+)(out)</text>
        <dbReference type="Rhea" id="RHEA:29091"/>
        <dbReference type="Rhea" id="RHEA-COMP:9565"/>
        <dbReference type="Rhea" id="RHEA-COMP:9566"/>
        <dbReference type="ChEBI" id="CHEBI:15378"/>
        <dbReference type="ChEBI" id="CHEBI:16389"/>
        <dbReference type="ChEBI" id="CHEBI:17976"/>
        <dbReference type="ChEBI" id="CHEBI:57540"/>
        <dbReference type="ChEBI" id="CHEBI:57945"/>
        <dbReference type="EC" id="7.1.1.2"/>
    </reaction>
</comment>
<keyword evidence="12 18" id="KW-1133">Transmembrane helix</keyword>
<dbReference type="InterPro" id="IPR003917">
    <property type="entry name" value="NADH_UbQ_OxRdtase_chain2"/>
</dbReference>
<dbReference type="InterPro" id="IPR050175">
    <property type="entry name" value="Complex_I_Subunit_2"/>
</dbReference>
<keyword evidence="15 18" id="KW-0496">Mitochondrion</keyword>
<evidence type="ECO:0000256" key="1">
    <source>
        <dbReference type="ARBA" id="ARBA00003257"/>
    </source>
</evidence>
<feature type="transmembrane region" description="Helical" evidence="18">
    <location>
        <begin position="223"/>
        <end position="243"/>
    </location>
</feature>
<evidence type="ECO:0000256" key="10">
    <source>
        <dbReference type="ARBA" id="ARBA00022967"/>
    </source>
</evidence>
<evidence type="ECO:0000259" key="19">
    <source>
        <dbReference type="Pfam" id="PF00361"/>
    </source>
</evidence>
<evidence type="ECO:0000256" key="9">
    <source>
        <dbReference type="ARBA" id="ARBA00022792"/>
    </source>
</evidence>
<dbReference type="PANTHER" id="PTHR46552:SF1">
    <property type="entry name" value="NADH-UBIQUINONE OXIDOREDUCTASE CHAIN 2"/>
    <property type="match status" value="1"/>
</dbReference>
<geneLocation type="mitochondrion" evidence="20"/>
<keyword evidence="6" id="KW-0813">Transport</keyword>
<evidence type="ECO:0000256" key="2">
    <source>
        <dbReference type="ARBA" id="ARBA00004448"/>
    </source>
</evidence>
<evidence type="ECO:0000256" key="12">
    <source>
        <dbReference type="ARBA" id="ARBA00022989"/>
    </source>
</evidence>
<evidence type="ECO:0000256" key="7">
    <source>
        <dbReference type="ARBA" id="ARBA00022660"/>
    </source>
</evidence>
<dbReference type="InterPro" id="IPR001750">
    <property type="entry name" value="ND/Mrp_TM"/>
</dbReference>
<dbReference type="EC" id="7.1.1.2" evidence="4 18"/>
<keyword evidence="11 18" id="KW-0249">Electron transport</keyword>
<protein>
    <recommendedName>
        <fullName evidence="5 18">NADH-ubiquinone oxidoreductase chain 2</fullName>
        <ecNumber evidence="4 18">7.1.1.2</ecNumber>
    </recommendedName>
</protein>
<dbReference type="GO" id="GO:0005743">
    <property type="term" value="C:mitochondrial inner membrane"/>
    <property type="evidence" value="ECO:0007669"/>
    <property type="project" value="UniProtKB-SubCell"/>
</dbReference>
<evidence type="ECO:0000256" key="11">
    <source>
        <dbReference type="ARBA" id="ARBA00022982"/>
    </source>
</evidence>
<feature type="transmembrane region" description="Helical" evidence="18">
    <location>
        <begin position="95"/>
        <end position="113"/>
    </location>
</feature>
<keyword evidence="13 18" id="KW-0520">NAD</keyword>
<organism evidence="20">
    <name type="scientific">Trypetoptera punctulata</name>
    <name type="common">Snail-eating fly</name>
    <name type="synonym">Musca punctulata</name>
    <dbReference type="NCBI Taxonomy" id="305554"/>
    <lineage>
        <taxon>Eukaryota</taxon>
        <taxon>Metazoa</taxon>
        <taxon>Ecdysozoa</taxon>
        <taxon>Arthropoda</taxon>
        <taxon>Hexapoda</taxon>
        <taxon>Insecta</taxon>
        <taxon>Pterygota</taxon>
        <taxon>Neoptera</taxon>
        <taxon>Endopterygota</taxon>
        <taxon>Diptera</taxon>
        <taxon>Brachycera</taxon>
        <taxon>Muscomorpha</taxon>
        <taxon>Sciomyzoidea</taxon>
        <taxon>Sciomyzidae</taxon>
        <taxon>Trypetoptera</taxon>
    </lineage>
</organism>
<evidence type="ECO:0000256" key="14">
    <source>
        <dbReference type="ARBA" id="ARBA00023075"/>
    </source>
</evidence>
<proteinExistence type="inferred from homology"/>
<dbReference type="PANTHER" id="PTHR46552">
    <property type="entry name" value="NADH-UBIQUINONE OXIDOREDUCTASE CHAIN 2"/>
    <property type="match status" value="1"/>
</dbReference>
<feature type="transmembrane region" description="Helical" evidence="18">
    <location>
        <begin position="183"/>
        <end position="202"/>
    </location>
</feature>
<dbReference type="PRINTS" id="PR01436">
    <property type="entry name" value="NADHDHGNASE2"/>
</dbReference>
<feature type="domain" description="NADH:quinone oxidoreductase/Mrp antiporter transmembrane" evidence="19">
    <location>
        <begin position="9"/>
        <end position="268"/>
    </location>
</feature>
<accession>A0A6B9RBZ3</accession>
<feature type="transmembrane region" description="Helical" evidence="18">
    <location>
        <begin position="255"/>
        <end position="275"/>
    </location>
</feature>
<evidence type="ECO:0000256" key="13">
    <source>
        <dbReference type="ARBA" id="ARBA00023027"/>
    </source>
</evidence>
<feature type="transmembrane region" description="Helical" evidence="18">
    <location>
        <begin position="69"/>
        <end position="88"/>
    </location>
</feature>
<keyword evidence="16 18" id="KW-0472">Membrane</keyword>
<gene>
    <name evidence="20" type="primary">nad2</name>
</gene>
<dbReference type="GO" id="GO:0008137">
    <property type="term" value="F:NADH dehydrogenase (ubiquinone) activity"/>
    <property type="evidence" value="ECO:0007669"/>
    <property type="project" value="UniProtKB-EC"/>
</dbReference>
<evidence type="ECO:0000256" key="5">
    <source>
        <dbReference type="ARBA" id="ARBA00021008"/>
    </source>
</evidence>
<name>A0A6B9RBZ3_TRYPU</name>
<dbReference type="EMBL" id="MK644823">
    <property type="protein sequence ID" value="QHH25535.1"/>
    <property type="molecule type" value="Genomic_DNA"/>
</dbReference>
<comment type="function">
    <text evidence="1">Core subunit of the mitochondrial membrane respiratory chain NADH dehydrogenase (Complex I) that is believed to belong to the minimal assembly required for catalysis. Complex I functions in the transfer of electrons from NADH to the respiratory chain. The immediate electron acceptor for the enzyme is believed to be ubiquinone.</text>
</comment>
<dbReference type="AlphaFoldDB" id="A0A6B9RBZ3"/>
<comment type="similarity">
    <text evidence="3 18">Belongs to the complex I subunit 2 family.</text>
</comment>
<dbReference type="GO" id="GO:0006120">
    <property type="term" value="P:mitochondrial electron transport, NADH to ubiquinone"/>
    <property type="evidence" value="ECO:0007669"/>
    <property type="project" value="InterPro"/>
</dbReference>
<evidence type="ECO:0000256" key="17">
    <source>
        <dbReference type="ARBA" id="ARBA00049551"/>
    </source>
</evidence>
<evidence type="ECO:0000256" key="16">
    <source>
        <dbReference type="ARBA" id="ARBA00023136"/>
    </source>
</evidence>
<keyword evidence="7 18" id="KW-0679">Respiratory chain</keyword>
<evidence type="ECO:0000256" key="6">
    <source>
        <dbReference type="ARBA" id="ARBA00022448"/>
    </source>
</evidence>
<feature type="transmembrane region" description="Helical" evidence="18">
    <location>
        <begin position="133"/>
        <end position="152"/>
    </location>
</feature>
<feature type="transmembrane region" description="Helical" evidence="18">
    <location>
        <begin position="302"/>
        <end position="325"/>
    </location>
</feature>
<keyword evidence="8 18" id="KW-0812">Transmembrane</keyword>
<evidence type="ECO:0000256" key="4">
    <source>
        <dbReference type="ARBA" id="ARBA00012944"/>
    </source>
</evidence>
<keyword evidence="14 18" id="KW-0830">Ubiquinone</keyword>
<evidence type="ECO:0000256" key="3">
    <source>
        <dbReference type="ARBA" id="ARBA00007012"/>
    </source>
</evidence>
<comment type="subcellular location">
    <subcellularLocation>
        <location evidence="2 18">Mitochondrion inner membrane</location>
        <topology evidence="2 18">Multi-pass membrane protein</topology>
    </subcellularLocation>
</comment>
<feature type="transmembrane region" description="Helical" evidence="18">
    <location>
        <begin position="43"/>
        <end position="63"/>
    </location>
</feature>
<comment type="function">
    <text evidence="18">Core subunit of the mitochondrial membrane respiratory chain NADH dehydrogenase (Complex I) which catalyzes electron transfer from NADH through the respiratory chain, using ubiquinone as an electron acceptor. Essential for the catalytic activity and assembly of complex I.</text>
</comment>
<keyword evidence="10 18" id="KW-1278">Translocase</keyword>
<sequence length="326" mass="36579">MSSLVTVSSNSWLGAWMGLEINLLSFIPLMSDSNNLMTSEASLKYFLTQALASSILLFAAILLMMESNLIFTGLLNSPSLMVVASLLMKSGAAPFHFWFPMVIEGLSWTNALILMTWQKLAPLMMISYMNTPMFIEVSVILSVVIGSVGGLNQTSIRKLLAYSSINHLGWLLVSVLSSEMLWINYYSFYVFLSVTVVTLFNLSNLNSMKQLFFSTNFSSTVKMFLFMSLLSLGGLPPFVGFFPKWMVIQLLSTNHQFVMMTILVTFSLVTLFFYLRMGYSAFSIGHSESNWFLCSSLSKNTLYLMTGATFLSSISFSMISLFFWLN</sequence>
<evidence type="ECO:0000313" key="20">
    <source>
        <dbReference type="EMBL" id="QHH25535.1"/>
    </source>
</evidence>
<keyword evidence="9 18" id="KW-0999">Mitochondrion inner membrane</keyword>